<reference evidence="2 3" key="1">
    <citation type="submission" date="2023-11" db="EMBL/GenBank/DDBJ databases">
        <title>An acidophilic fungus is an integral part of prey digestion in a carnivorous sundew plant.</title>
        <authorList>
            <person name="Tsai I.J."/>
        </authorList>
    </citation>
    <scope>NUCLEOTIDE SEQUENCE [LARGE SCALE GENOMIC DNA]</scope>
    <source>
        <strain evidence="2">169a</strain>
    </source>
</reference>
<feature type="compositionally biased region" description="Polar residues" evidence="1">
    <location>
        <begin position="38"/>
        <end position="55"/>
    </location>
</feature>
<accession>A0AAQ3M9P1</accession>
<proteinExistence type="predicted"/>
<protein>
    <recommendedName>
        <fullName evidence="4">Glc8 protein</fullName>
    </recommendedName>
</protein>
<organism evidence="2 3">
    <name type="scientific">Acrodontium crateriforme</name>
    <dbReference type="NCBI Taxonomy" id="150365"/>
    <lineage>
        <taxon>Eukaryota</taxon>
        <taxon>Fungi</taxon>
        <taxon>Dikarya</taxon>
        <taxon>Ascomycota</taxon>
        <taxon>Pezizomycotina</taxon>
        <taxon>Dothideomycetes</taxon>
        <taxon>Dothideomycetidae</taxon>
        <taxon>Mycosphaerellales</taxon>
        <taxon>Teratosphaeriaceae</taxon>
        <taxon>Acrodontium</taxon>
    </lineage>
</organism>
<dbReference type="Proteomes" id="UP001303373">
    <property type="component" value="Chromosome 11"/>
</dbReference>
<feature type="region of interest" description="Disordered" evidence="1">
    <location>
        <begin position="1"/>
        <end position="116"/>
    </location>
</feature>
<evidence type="ECO:0000256" key="1">
    <source>
        <dbReference type="SAM" id="MobiDB-lite"/>
    </source>
</evidence>
<dbReference type="Pfam" id="PF04979">
    <property type="entry name" value="IPP-2"/>
    <property type="match status" value="1"/>
</dbReference>
<feature type="compositionally biased region" description="Basic and acidic residues" evidence="1">
    <location>
        <begin position="195"/>
        <end position="209"/>
    </location>
</feature>
<feature type="region of interest" description="Disordered" evidence="1">
    <location>
        <begin position="255"/>
        <end position="277"/>
    </location>
</feature>
<dbReference type="GO" id="GO:0009966">
    <property type="term" value="P:regulation of signal transduction"/>
    <property type="evidence" value="ECO:0007669"/>
    <property type="project" value="InterPro"/>
</dbReference>
<dbReference type="PANTHER" id="PTHR12398:SF20">
    <property type="entry name" value="PROTEIN PHOSPHATASE 1 REGULATORY INHIBITOR SUBUNIT 2"/>
    <property type="match status" value="1"/>
</dbReference>
<dbReference type="PANTHER" id="PTHR12398">
    <property type="entry name" value="PROTEIN PHOSPHATASE INHIBITOR"/>
    <property type="match status" value="1"/>
</dbReference>
<evidence type="ECO:0000313" key="2">
    <source>
        <dbReference type="EMBL" id="WPH03850.1"/>
    </source>
</evidence>
<dbReference type="GO" id="GO:0004864">
    <property type="term" value="F:protein phosphatase inhibitor activity"/>
    <property type="evidence" value="ECO:0007669"/>
    <property type="project" value="InterPro"/>
</dbReference>
<evidence type="ECO:0000313" key="3">
    <source>
        <dbReference type="Proteomes" id="UP001303373"/>
    </source>
</evidence>
<keyword evidence="3" id="KW-1185">Reference proteome</keyword>
<feature type="compositionally biased region" description="Low complexity" evidence="1">
    <location>
        <begin position="1"/>
        <end position="19"/>
    </location>
</feature>
<name>A0AAQ3M9P1_9PEZI</name>
<evidence type="ECO:0008006" key="4">
    <source>
        <dbReference type="Google" id="ProtNLM"/>
    </source>
</evidence>
<dbReference type="AlphaFoldDB" id="A0AAQ3M9P1"/>
<dbReference type="Gene3D" id="6.10.250.1050">
    <property type="match status" value="1"/>
</dbReference>
<dbReference type="EMBL" id="CP138590">
    <property type="protein sequence ID" value="WPH03850.1"/>
    <property type="molecule type" value="Genomic_DNA"/>
</dbReference>
<feature type="compositionally biased region" description="Basic and acidic residues" evidence="1">
    <location>
        <begin position="217"/>
        <end position="236"/>
    </location>
</feature>
<sequence>MAQTAPPMHSPSAHPSRPRGILKNPSYQQPASPDARISPTSDRAPSSLNDVTATDGTRPIMPARELSEKEIVQMNTEMNAGAARRNSANHLGSTSRRQSNQTNGVDGEQESGQRLKWDEANLYLNEGQMGGKMKIDEPKTPYAKQYDPTEDEDELNAIDPKDLAVDELDMEKSKSARKARESDIPGLDLGEPELDLQRQESDSDKRVSVDSDYMDVDGGRHGEEVEENMSHEELEKHRKFEQMRKKHYEMKNIKNLLGHSAEELDDIDNDQEMNGDA</sequence>
<gene>
    <name evidence="2" type="ORF">R9X50_00673300</name>
</gene>
<feature type="compositionally biased region" description="Polar residues" evidence="1">
    <location>
        <begin position="86"/>
        <end position="104"/>
    </location>
</feature>
<feature type="region of interest" description="Disordered" evidence="1">
    <location>
        <begin position="128"/>
        <end position="236"/>
    </location>
</feature>
<dbReference type="InterPro" id="IPR007062">
    <property type="entry name" value="PPI-2"/>
</dbReference>
<feature type="compositionally biased region" description="Basic and acidic residues" evidence="1">
    <location>
        <begin position="159"/>
        <end position="183"/>
    </location>
</feature>
<feature type="compositionally biased region" description="Acidic residues" evidence="1">
    <location>
        <begin position="263"/>
        <end position="277"/>
    </location>
</feature>